<evidence type="ECO:0000313" key="1">
    <source>
        <dbReference type="EMBL" id="EEG54035.1"/>
    </source>
</evidence>
<dbReference type="Proteomes" id="UP000004756">
    <property type="component" value="Unassembled WGS sequence"/>
</dbReference>
<reference evidence="1 2" key="2">
    <citation type="submission" date="2009-02" db="EMBL/GenBank/DDBJ databases">
        <title>Draft genome sequence of Clostridium asparagiforme (DSM 15981).</title>
        <authorList>
            <person name="Sudarsanam P."/>
            <person name="Ley R."/>
            <person name="Guruge J."/>
            <person name="Turnbaugh P.J."/>
            <person name="Mahowald M."/>
            <person name="Liep D."/>
            <person name="Gordon J."/>
        </authorList>
    </citation>
    <scope>NUCLEOTIDE SEQUENCE [LARGE SCALE GENOMIC DNA]</scope>
    <source>
        <strain evidence="1 2">DSM 15981</strain>
    </source>
</reference>
<proteinExistence type="predicted"/>
<dbReference type="EMBL" id="ACCJ01000313">
    <property type="protein sequence ID" value="EEG54035.1"/>
    <property type="molecule type" value="Genomic_DNA"/>
</dbReference>
<evidence type="ECO:0000313" key="2">
    <source>
        <dbReference type="Proteomes" id="UP000004756"/>
    </source>
</evidence>
<sequence length="41" mass="4525">MKTRNEGVKTAEGGFDALVAFRRRTHAKDGCLRFHVFSGTG</sequence>
<gene>
    <name evidence="1" type="ORF">CLOSTASPAR_03886</name>
</gene>
<protein>
    <submittedName>
        <fullName evidence="1">Uncharacterized protein</fullName>
    </submittedName>
</protein>
<keyword evidence="2" id="KW-1185">Reference proteome</keyword>
<comment type="caution">
    <text evidence="1">The sequence shown here is derived from an EMBL/GenBank/DDBJ whole genome shotgun (WGS) entry which is preliminary data.</text>
</comment>
<accession>C0D3P5</accession>
<reference evidence="1 2" key="1">
    <citation type="submission" date="2009-01" db="EMBL/GenBank/DDBJ databases">
        <authorList>
            <person name="Fulton L."/>
            <person name="Clifton S."/>
            <person name="Fulton B."/>
            <person name="Xu J."/>
            <person name="Minx P."/>
            <person name="Pepin K.H."/>
            <person name="Johnson M."/>
            <person name="Bhonagiri V."/>
            <person name="Nash W.E."/>
            <person name="Mardis E.R."/>
            <person name="Wilson R.K."/>
        </authorList>
    </citation>
    <scope>NUCLEOTIDE SEQUENCE [LARGE SCALE GENOMIC DNA]</scope>
    <source>
        <strain evidence="1 2">DSM 15981</strain>
    </source>
</reference>
<name>C0D3P5_9FIRM</name>
<dbReference type="AlphaFoldDB" id="C0D3P5"/>
<dbReference type="HOGENOM" id="CLU_3267804_0_0_9"/>
<organism evidence="1 2">
    <name type="scientific">[Clostridium] asparagiforme DSM 15981</name>
    <dbReference type="NCBI Taxonomy" id="518636"/>
    <lineage>
        <taxon>Bacteria</taxon>
        <taxon>Bacillati</taxon>
        <taxon>Bacillota</taxon>
        <taxon>Clostridia</taxon>
        <taxon>Lachnospirales</taxon>
        <taxon>Lachnospiraceae</taxon>
        <taxon>Enterocloster</taxon>
    </lineage>
</organism>